<accession>A0A498LNS8</accession>
<proteinExistence type="predicted"/>
<feature type="compositionally biased region" description="Polar residues" evidence="1">
    <location>
        <begin position="1"/>
        <end position="11"/>
    </location>
</feature>
<evidence type="ECO:0000313" key="2">
    <source>
        <dbReference type="EMBL" id="RXN10049.1"/>
    </source>
</evidence>
<evidence type="ECO:0000313" key="3">
    <source>
        <dbReference type="Proteomes" id="UP000290572"/>
    </source>
</evidence>
<reference evidence="2 3" key="1">
    <citation type="submission" date="2018-03" db="EMBL/GenBank/DDBJ databases">
        <title>Draft genome sequence of Rohu Carp (Labeo rohita).</title>
        <authorList>
            <person name="Das P."/>
            <person name="Kushwaha B."/>
            <person name="Joshi C.G."/>
            <person name="Kumar D."/>
            <person name="Nagpure N.S."/>
            <person name="Sahoo L."/>
            <person name="Das S.P."/>
            <person name="Bit A."/>
            <person name="Patnaik S."/>
            <person name="Meher P.K."/>
            <person name="Jayasankar P."/>
            <person name="Koringa P.G."/>
            <person name="Patel N.V."/>
            <person name="Hinsu A.T."/>
            <person name="Kumar R."/>
            <person name="Pandey M."/>
            <person name="Agarwal S."/>
            <person name="Srivastava S."/>
            <person name="Singh M."/>
            <person name="Iquebal M.A."/>
            <person name="Jaiswal S."/>
            <person name="Angadi U.B."/>
            <person name="Kumar N."/>
            <person name="Raza M."/>
            <person name="Shah T.M."/>
            <person name="Rai A."/>
            <person name="Jena J.K."/>
        </authorList>
    </citation>
    <scope>NUCLEOTIDE SEQUENCE [LARGE SCALE GENOMIC DNA]</scope>
    <source>
        <strain evidence="2">DASCIFA01</strain>
        <tissue evidence="2">Testis</tissue>
    </source>
</reference>
<gene>
    <name evidence="2" type="ORF">ROHU_031142</name>
</gene>
<comment type="caution">
    <text evidence="2">The sequence shown here is derived from an EMBL/GenBank/DDBJ whole genome shotgun (WGS) entry which is preliminary data.</text>
</comment>
<organism evidence="2 3">
    <name type="scientific">Labeo rohita</name>
    <name type="common">Indian major carp</name>
    <name type="synonym">Cyprinus rohita</name>
    <dbReference type="NCBI Taxonomy" id="84645"/>
    <lineage>
        <taxon>Eukaryota</taxon>
        <taxon>Metazoa</taxon>
        <taxon>Chordata</taxon>
        <taxon>Craniata</taxon>
        <taxon>Vertebrata</taxon>
        <taxon>Euteleostomi</taxon>
        <taxon>Actinopterygii</taxon>
        <taxon>Neopterygii</taxon>
        <taxon>Teleostei</taxon>
        <taxon>Ostariophysi</taxon>
        <taxon>Cypriniformes</taxon>
        <taxon>Cyprinidae</taxon>
        <taxon>Labeoninae</taxon>
        <taxon>Labeonini</taxon>
        <taxon>Labeo</taxon>
    </lineage>
</organism>
<name>A0A498LNS8_LABRO</name>
<dbReference type="AlphaFoldDB" id="A0A498LNS8"/>
<dbReference type="Proteomes" id="UP000290572">
    <property type="component" value="Unassembled WGS sequence"/>
</dbReference>
<dbReference type="EMBL" id="QBIY01013221">
    <property type="protein sequence ID" value="RXN10049.1"/>
    <property type="molecule type" value="Genomic_DNA"/>
</dbReference>
<protein>
    <submittedName>
        <fullName evidence="2">Uncharacterized protein</fullName>
    </submittedName>
</protein>
<evidence type="ECO:0000256" key="1">
    <source>
        <dbReference type="SAM" id="MobiDB-lite"/>
    </source>
</evidence>
<feature type="compositionally biased region" description="Basic and acidic residues" evidence="1">
    <location>
        <begin position="15"/>
        <end position="45"/>
    </location>
</feature>
<sequence length="80" mass="8607">MINSSRGSSPPSVLEKMEGKEGERKSAEKSGKEKRTTLRIIKTDDTDAVPSGTTALDCRAICTIIYRPPPNPPPSPCPPL</sequence>
<keyword evidence="3" id="KW-1185">Reference proteome</keyword>
<feature type="region of interest" description="Disordered" evidence="1">
    <location>
        <begin position="1"/>
        <end position="53"/>
    </location>
</feature>